<name>A0AA35L5L4_9SAUR</name>
<dbReference type="AlphaFoldDB" id="A0AA35L5L4"/>
<dbReference type="GO" id="GO:0005576">
    <property type="term" value="C:extracellular region"/>
    <property type="evidence" value="ECO:0007669"/>
    <property type="project" value="InterPro"/>
</dbReference>
<dbReference type="Pfam" id="PF00918">
    <property type="entry name" value="Gastrin"/>
    <property type="match status" value="1"/>
</dbReference>
<feature type="region of interest" description="Disordered" evidence="2">
    <location>
        <begin position="46"/>
        <end position="66"/>
    </location>
</feature>
<sequence length="66" mass="7608">MQRSSSGGPIRREWPGHLSEDQKDLVAQFLPYLRTEFAGRVQDPEAHYPSWMDFGRRSSEDLEGEA</sequence>
<dbReference type="GO" id="GO:0005179">
    <property type="term" value="F:hormone activity"/>
    <property type="evidence" value="ECO:0007669"/>
    <property type="project" value="InterPro"/>
</dbReference>
<keyword evidence="5" id="KW-1185">Reference proteome</keyword>
<proteinExistence type="predicted"/>
<organism evidence="4 5">
    <name type="scientific">Podarcis lilfordi</name>
    <name type="common">Lilford's wall lizard</name>
    <dbReference type="NCBI Taxonomy" id="74358"/>
    <lineage>
        <taxon>Eukaryota</taxon>
        <taxon>Metazoa</taxon>
        <taxon>Chordata</taxon>
        <taxon>Craniata</taxon>
        <taxon>Vertebrata</taxon>
        <taxon>Euteleostomi</taxon>
        <taxon>Lepidosauria</taxon>
        <taxon>Squamata</taxon>
        <taxon>Bifurcata</taxon>
        <taxon>Unidentata</taxon>
        <taxon>Episquamata</taxon>
        <taxon>Laterata</taxon>
        <taxon>Lacertibaenia</taxon>
        <taxon>Lacertidae</taxon>
        <taxon>Podarcis</taxon>
    </lineage>
</organism>
<reference evidence="4" key="1">
    <citation type="submission" date="2022-12" db="EMBL/GenBank/DDBJ databases">
        <authorList>
            <person name="Alioto T."/>
            <person name="Alioto T."/>
            <person name="Gomez Garrido J."/>
        </authorList>
    </citation>
    <scope>NUCLEOTIDE SEQUENCE</scope>
</reference>
<dbReference type="Proteomes" id="UP001178461">
    <property type="component" value="Chromosome 13"/>
</dbReference>
<evidence type="ECO:0000313" key="5">
    <source>
        <dbReference type="Proteomes" id="UP001178461"/>
    </source>
</evidence>
<protein>
    <submittedName>
        <fullName evidence="4">Cholecystokinin-like peptide</fullName>
    </submittedName>
</protein>
<evidence type="ECO:0000313" key="4">
    <source>
        <dbReference type="EMBL" id="CAI5790266.1"/>
    </source>
</evidence>
<evidence type="ECO:0000259" key="3">
    <source>
        <dbReference type="Pfam" id="PF00918"/>
    </source>
</evidence>
<accession>A0AA35L5L4</accession>
<gene>
    <name evidence="4" type="ORF">PODLI_1B013780</name>
</gene>
<dbReference type="InterPro" id="IPR001651">
    <property type="entry name" value="Gastrin/CCK"/>
</dbReference>
<feature type="domain" description="Gastrin/cholecystokinin peptide hormone" evidence="3">
    <location>
        <begin position="47"/>
        <end position="64"/>
    </location>
</feature>
<evidence type="ECO:0000256" key="2">
    <source>
        <dbReference type="SAM" id="MobiDB-lite"/>
    </source>
</evidence>
<evidence type="ECO:0000256" key="1">
    <source>
        <dbReference type="ARBA" id="ARBA00022815"/>
    </source>
</evidence>
<dbReference type="EMBL" id="OX395138">
    <property type="protein sequence ID" value="CAI5790266.1"/>
    <property type="molecule type" value="Genomic_DNA"/>
</dbReference>
<keyword evidence="1" id="KW-0027">Amidation</keyword>